<feature type="non-terminal residue" evidence="2">
    <location>
        <position position="1"/>
    </location>
</feature>
<dbReference type="InterPro" id="IPR012334">
    <property type="entry name" value="Pectin_lyas_fold"/>
</dbReference>
<proteinExistence type="predicted"/>
<gene>
    <name evidence="2" type="ORF">METZ01_LOCUS174916</name>
</gene>
<evidence type="ECO:0000259" key="1">
    <source>
        <dbReference type="Pfam" id="PF12708"/>
    </source>
</evidence>
<accession>A0A382C8C4</accession>
<sequence>VAVVQISKIQIRRGQKNTGSGLPQLSSGEFGWAIDTQELYVGNGAVSEGAPDVGNTKILTEHDNLFSLIDTYGWRTGDPYIVTGESPTKPHLRTLQARLDDWVTGRAFGLTGIALDDATVKLQQAIDQLYMNAATIGSEISRVTLYLDPGIYSVTSTIYLPPFVTIVGAGVDKTIIRKSTAGPLFKTENELASGIAEKTTRDDDSGSSYLNQARHLRIENLTLDITVPLGRGLVLQSCRDSTFKNIKISGPWVSGESIPTDFSSDMGMELNSLSGDVESSGNTFDTVNIQGYSYGVMSNWDISDNLWNDCTFKDLGYGFTFGVDMVLGASGQKTGPFKNTITHCFFERINFQGIWVQQGINNVSSHNRFVSVGNDGSGDGV</sequence>
<dbReference type="Pfam" id="PF12708">
    <property type="entry name" value="Pect-lyase_RHGA_epim"/>
    <property type="match status" value="1"/>
</dbReference>
<dbReference type="AlphaFoldDB" id="A0A382C8C4"/>
<name>A0A382C8C4_9ZZZZ</name>
<organism evidence="2">
    <name type="scientific">marine metagenome</name>
    <dbReference type="NCBI Taxonomy" id="408172"/>
    <lineage>
        <taxon>unclassified sequences</taxon>
        <taxon>metagenomes</taxon>
        <taxon>ecological metagenomes</taxon>
    </lineage>
</organism>
<dbReference type="SUPFAM" id="SSF51126">
    <property type="entry name" value="Pectin lyase-like"/>
    <property type="match status" value="1"/>
</dbReference>
<dbReference type="Gene3D" id="2.160.20.10">
    <property type="entry name" value="Single-stranded right-handed beta-helix, Pectin lyase-like"/>
    <property type="match status" value="1"/>
</dbReference>
<evidence type="ECO:0000313" key="2">
    <source>
        <dbReference type="EMBL" id="SVB22062.1"/>
    </source>
</evidence>
<feature type="non-terminal residue" evidence="2">
    <location>
        <position position="381"/>
    </location>
</feature>
<reference evidence="2" key="1">
    <citation type="submission" date="2018-05" db="EMBL/GenBank/DDBJ databases">
        <authorList>
            <person name="Lanie J.A."/>
            <person name="Ng W.-L."/>
            <person name="Kazmierczak K.M."/>
            <person name="Andrzejewski T.M."/>
            <person name="Davidsen T.M."/>
            <person name="Wayne K.J."/>
            <person name="Tettelin H."/>
            <person name="Glass J.I."/>
            <person name="Rusch D."/>
            <person name="Podicherti R."/>
            <person name="Tsui H.-C.T."/>
            <person name="Winkler M.E."/>
        </authorList>
    </citation>
    <scope>NUCLEOTIDE SEQUENCE</scope>
</reference>
<dbReference type="EMBL" id="UINC01033186">
    <property type="protein sequence ID" value="SVB22062.1"/>
    <property type="molecule type" value="Genomic_DNA"/>
</dbReference>
<protein>
    <recommendedName>
        <fullName evidence="1">Rhamnogalacturonase A/B/Epimerase-like pectate lyase domain-containing protein</fullName>
    </recommendedName>
</protein>
<dbReference type="InterPro" id="IPR024535">
    <property type="entry name" value="RHGA/B-epi-like_pectate_lyase"/>
</dbReference>
<feature type="domain" description="Rhamnogalacturonase A/B/Epimerase-like pectate lyase" evidence="1">
    <location>
        <begin position="107"/>
        <end position="363"/>
    </location>
</feature>
<dbReference type="InterPro" id="IPR011050">
    <property type="entry name" value="Pectin_lyase_fold/virulence"/>
</dbReference>